<protein>
    <recommendedName>
        <fullName evidence="4">YtxH domain-containing protein</fullName>
    </recommendedName>
</protein>
<keyword evidence="1" id="KW-0732">Signal</keyword>
<reference evidence="2 3" key="2">
    <citation type="submission" date="2024-03" db="EMBL/GenBank/DDBJ databases">
        <title>The Genome Sequence of Enterococcus sp. DIV2402.</title>
        <authorList>
            <consortium name="The Broad Institute Genomics Platform"/>
            <consortium name="The Broad Institute Microbial Omics Core"/>
            <consortium name="The Broad Institute Genomic Center for Infectious Diseases"/>
            <person name="Earl A."/>
            <person name="Manson A."/>
            <person name="Gilmore M."/>
            <person name="Schwartman J."/>
            <person name="Shea T."/>
            <person name="Abouelleil A."/>
            <person name="Cao P."/>
            <person name="Chapman S."/>
            <person name="Cusick C."/>
            <person name="Young S."/>
            <person name="Neafsey D."/>
            <person name="Nusbaum C."/>
            <person name="Birren B."/>
        </authorList>
    </citation>
    <scope>NUCLEOTIDE SEQUENCE [LARGE SCALE GENOMIC DNA]</scope>
    <source>
        <strain evidence="2 3">DIV2402</strain>
    </source>
</reference>
<accession>A0ABZ2SLQ0</accession>
<evidence type="ECO:0008006" key="4">
    <source>
        <dbReference type="Google" id="ProtNLM"/>
    </source>
</evidence>
<evidence type="ECO:0000313" key="3">
    <source>
        <dbReference type="Proteomes" id="UP000664701"/>
    </source>
</evidence>
<proteinExistence type="predicted"/>
<sequence length="111" mass="12278">MKTSTKVTIGLSVAAIAGIATAAVVSEKVISKVHSMSNRRKVKRFVDDKFNGNETLLGFVDNLEDKDIDSFMKVAKKVNNGRDQIVEYGHNVKDATENVKDKITNFVDSKF</sequence>
<name>A0ABZ2SLQ0_9ENTE</name>
<gene>
    <name evidence="2" type="ORF">DOK78_001048</name>
</gene>
<evidence type="ECO:0000256" key="1">
    <source>
        <dbReference type="SAM" id="SignalP"/>
    </source>
</evidence>
<feature type="signal peptide" evidence="1">
    <location>
        <begin position="1"/>
        <end position="22"/>
    </location>
</feature>
<keyword evidence="3" id="KW-1185">Reference proteome</keyword>
<organism evidence="2 3">
    <name type="scientific">Candidatus Enterococcus lowellii</name>
    <dbReference type="NCBI Taxonomy" id="2230877"/>
    <lineage>
        <taxon>Bacteria</taxon>
        <taxon>Bacillati</taxon>
        <taxon>Bacillota</taxon>
        <taxon>Bacilli</taxon>
        <taxon>Lactobacillales</taxon>
        <taxon>Enterococcaceae</taxon>
        <taxon>Enterococcus</taxon>
    </lineage>
</organism>
<dbReference type="EMBL" id="CP147251">
    <property type="protein sequence ID" value="WYJ76422.1"/>
    <property type="molecule type" value="Genomic_DNA"/>
</dbReference>
<feature type="chain" id="PRO_5045231204" description="YtxH domain-containing protein" evidence="1">
    <location>
        <begin position="23"/>
        <end position="111"/>
    </location>
</feature>
<dbReference type="Proteomes" id="UP000664701">
    <property type="component" value="Chromosome"/>
</dbReference>
<reference evidence="2 3" key="1">
    <citation type="submission" date="2021-03" db="EMBL/GenBank/DDBJ databases">
        <authorList>
            <person name="Gilmore M.S."/>
            <person name="Schwartzman J."/>
            <person name="Van Tyne D."/>
            <person name="Martin M."/>
            <person name="Earl A.M."/>
            <person name="Manson A.L."/>
            <person name="Straub T."/>
            <person name="Salamzade R."/>
            <person name="Saavedra J."/>
            <person name="Lebreton F."/>
            <person name="Prichula J."/>
            <person name="Schaufler K."/>
            <person name="Gaca A."/>
            <person name="Sgardioli B."/>
            <person name="Wagenaar J."/>
            <person name="Strong T."/>
        </authorList>
    </citation>
    <scope>NUCLEOTIDE SEQUENCE [LARGE SCALE GENOMIC DNA]</scope>
    <source>
        <strain evidence="2 3">DIV2402</strain>
    </source>
</reference>
<dbReference type="RefSeq" id="WP_207942328.1">
    <property type="nucleotide sequence ID" value="NZ_CP147251.1"/>
</dbReference>
<evidence type="ECO:0000313" key="2">
    <source>
        <dbReference type="EMBL" id="WYJ76422.1"/>
    </source>
</evidence>